<evidence type="ECO:0000313" key="2">
    <source>
        <dbReference type="Proteomes" id="UP000006304"/>
    </source>
</evidence>
<dbReference type="AlphaFoldDB" id="K0ES75"/>
<accession>K0ES75</accession>
<dbReference type="HOGENOM" id="CLU_1968244_0_0_11"/>
<dbReference type="STRING" id="1133849.O3I_023540"/>
<gene>
    <name evidence="1" type="ORF">O3I_023540</name>
</gene>
<sequence length="127" mass="13796">MVLRRQGGCEQIGAIEGKVFGAFAERLQIDPVVDIQRRFEEAVDIVIRHGQLSIHLSDFRFAGSNVSGLGRLLRGGTFRGCCAHCGCRKSLLLPSEPLGLADSRIVCAHGSALTLLLPLLRESLLML</sequence>
<dbReference type="KEGG" id="nbr:O3I_023540"/>
<dbReference type="Proteomes" id="UP000006304">
    <property type="component" value="Chromosome"/>
</dbReference>
<evidence type="ECO:0000313" key="1">
    <source>
        <dbReference type="EMBL" id="AFU02663.1"/>
    </source>
</evidence>
<proteinExistence type="predicted"/>
<reference evidence="1 2" key="1">
    <citation type="journal article" date="2012" name="J. Bacteriol.">
        <title>Complete genome sequence of Nocardia brasiliensis HUJEG-1.</title>
        <authorList>
            <person name="Vera-Cabrera L."/>
            <person name="Ortiz-Lopez R."/>
            <person name="Elizondo-Gonzalez R."/>
            <person name="Perez-Maya A.A."/>
            <person name="Ocampo-Candiani J."/>
        </authorList>
    </citation>
    <scope>NUCLEOTIDE SEQUENCE [LARGE SCALE GENOMIC DNA]</scope>
    <source>
        <strain evidence="2">ATCC 700358</strain>
    </source>
</reference>
<dbReference type="EMBL" id="CP003876">
    <property type="protein sequence ID" value="AFU02663.1"/>
    <property type="molecule type" value="Genomic_DNA"/>
</dbReference>
<organism evidence="1 2">
    <name type="scientific">Nocardia brasiliensis (strain ATCC 700358 / HUJEG-1)</name>
    <dbReference type="NCBI Taxonomy" id="1133849"/>
    <lineage>
        <taxon>Bacteria</taxon>
        <taxon>Bacillati</taxon>
        <taxon>Actinomycetota</taxon>
        <taxon>Actinomycetes</taxon>
        <taxon>Mycobacteriales</taxon>
        <taxon>Nocardiaceae</taxon>
        <taxon>Nocardia</taxon>
    </lineage>
</organism>
<protein>
    <submittedName>
        <fullName evidence="1">Uncharacterized protein</fullName>
    </submittedName>
</protein>
<keyword evidence="2" id="KW-1185">Reference proteome</keyword>
<name>K0ES75_NOCB7</name>